<dbReference type="SUPFAM" id="SSF46689">
    <property type="entry name" value="Homeodomain-like"/>
    <property type="match status" value="1"/>
</dbReference>
<accession>A0ABP4BJN5</accession>
<evidence type="ECO:0000256" key="2">
    <source>
        <dbReference type="PROSITE-ProRule" id="PRU00335"/>
    </source>
</evidence>
<name>A0ABP4BJN5_9ACTN</name>
<protein>
    <submittedName>
        <fullName evidence="4">TetR family transcriptional regulator</fullName>
    </submittedName>
</protein>
<evidence type="ECO:0000256" key="1">
    <source>
        <dbReference type="ARBA" id="ARBA00023125"/>
    </source>
</evidence>
<reference evidence="5" key="1">
    <citation type="journal article" date="2019" name="Int. J. Syst. Evol. Microbiol.">
        <title>The Global Catalogue of Microorganisms (GCM) 10K type strain sequencing project: providing services to taxonomists for standard genome sequencing and annotation.</title>
        <authorList>
            <consortium name="The Broad Institute Genomics Platform"/>
            <consortium name="The Broad Institute Genome Sequencing Center for Infectious Disease"/>
            <person name="Wu L."/>
            <person name="Ma J."/>
        </authorList>
    </citation>
    <scope>NUCLEOTIDE SEQUENCE [LARGE SCALE GENOMIC DNA]</scope>
    <source>
        <strain evidence="5">JCM 10696</strain>
    </source>
</reference>
<dbReference type="InterPro" id="IPR001647">
    <property type="entry name" value="HTH_TetR"/>
</dbReference>
<dbReference type="PANTHER" id="PTHR30055:SF146">
    <property type="entry name" value="HTH-TYPE TRANSCRIPTIONAL DUAL REGULATOR CECR"/>
    <property type="match status" value="1"/>
</dbReference>
<dbReference type="InterPro" id="IPR040611">
    <property type="entry name" value="AlkX_C"/>
</dbReference>
<feature type="DNA-binding region" description="H-T-H motif" evidence="2">
    <location>
        <begin position="32"/>
        <end position="51"/>
    </location>
</feature>
<proteinExistence type="predicted"/>
<dbReference type="RefSeq" id="WP_344241009.1">
    <property type="nucleotide sequence ID" value="NZ_BAAAHH010000010.1"/>
</dbReference>
<dbReference type="InterPro" id="IPR009057">
    <property type="entry name" value="Homeodomain-like_sf"/>
</dbReference>
<evidence type="ECO:0000313" key="4">
    <source>
        <dbReference type="EMBL" id="GAA0950815.1"/>
    </source>
</evidence>
<dbReference type="PANTHER" id="PTHR30055">
    <property type="entry name" value="HTH-TYPE TRANSCRIPTIONAL REGULATOR RUTR"/>
    <property type="match status" value="1"/>
</dbReference>
<dbReference type="Proteomes" id="UP001500665">
    <property type="component" value="Unassembled WGS sequence"/>
</dbReference>
<dbReference type="Gene3D" id="1.10.357.10">
    <property type="entry name" value="Tetracycline Repressor, domain 2"/>
    <property type="match status" value="1"/>
</dbReference>
<gene>
    <name evidence="4" type="ORF">GCM10009550_29730</name>
</gene>
<evidence type="ECO:0000259" key="3">
    <source>
        <dbReference type="PROSITE" id="PS50977"/>
    </source>
</evidence>
<dbReference type="Pfam" id="PF00440">
    <property type="entry name" value="TetR_N"/>
    <property type="match status" value="1"/>
</dbReference>
<dbReference type="InterPro" id="IPR050109">
    <property type="entry name" value="HTH-type_TetR-like_transc_reg"/>
</dbReference>
<comment type="caution">
    <text evidence="4">The sequence shown here is derived from an EMBL/GenBank/DDBJ whole genome shotgun (WGS) entry which is preliminary data.</text>
</comment>
<evidence type="ECO:0000313" key="5">
    <source>
        <dbReference type="Proteomes" id="UP001500665"/>
    </source>
</evidence>
<dbReference type="Pfam" id="PF18556">
    <property type="entry name" value="TetR_C_35"/>
    <property type="match status" value="1"/>
</dbReference>
<dbReference type="PROSITE" id="PS50977">
    <property type="entry name" value="HTH_TETR_2"/>
    <property type="match status" value="1"/>
</dbReference>
<dbReference type="PRINTS" id="PR00455">
    <property type="entry name" value="HTHTETR"/>
</dbReference>
<keyword evidence="5" id="KW-1185">Reference proteome</keyword>
<keyword evidence="1 2" id="KW-0238">DNA-binding</keyword>
<dbReference type="EMBL" id="BAAAHH010000010">
    <property type="protein sequence ID" value="GAA0950815.1"/>
    <property type="molecule type" value="Genomic_DNA"/>
</dbReference>
<organism evidence="4 5">
    <name type="scientific">Actinocorallia libanotica</name>
    <dbReference type="NCBI Taxonomy" id="46162"/>
    <lineage>
        <taxon>Bacteria</taxon>
        <taxon>Bacillati</taxon>
        <taxon>Actinomycetota</taxon>
        <taxon>Actinomycetes</taxon>
        <taxon>Streptosporangiales</taxon>
        <taxon>Thermomonosporaceae</taxon>
        <taxon>Actinocorallia</taxon>
    </lineage>
</organism>
<sequence length="198" mass="21926">MTASHDPRPPLRERLLDAALRLIETRGWGQMRVAHIAAEAGVSRQSAYNEFGSKAALGEALVMREFERHLIGLGECLLDRQDDIEAAVAEAVLYTFRQASRDTVLRSILTSARVGWSAEGLVEVLRRRKIPPLVLALRTVTDLALQHRPDLDPQSLQLTVDMVCRVTVSYIVTPQGPPEESARRIAAMATRVLGTPVR</sequence>
<feature type="domain" description="HTH tetR-type" evidence="3">
    <location>
        <begin position="9"/>
        <end position="69"/>
    </location>
</feature>